<proteinExistence type="predicted"/>
<accession>A0A154PS40</accession>
<keyword evidence="3" id="KW-1185">Reference proteome</keyword>
<reference evidence="2 3" key="1">
    <citation type="submission" date="2015-07" db="EMBL/GenBank/DDBJ databases">
        <title>The genome of Dufourea novaeangliae.</title>
        <authorList>
            <person name="Pan H."/>
            <person name="Kapheim K."/>
        </authorList>
    </citation>
    <scope>NUCLEOTIDE SEQUENCE [LARGE SCALE GENOMIC DNA]</scope>
    <source>
        <strain evidence="2">0120121106</strain>
        <tissue evidence="2">Whole body</tissue>
    </source>
</reference>
<dbReference type="Proteomes" id="UP000076502">
    <property type="component" value="Unassembled WGS sequence"/>
</dbReference>
<feature type="region of interest" description="Disordered" evidence="1">
    <location>
        <begin position="25"/>
        <end position="162"/>
    </location>
</feature>
<name>A0A154PS40_DUFNO</name>
<evidence type="ECO:0000256" key="1">
    <source>
        <dbReference type="SAM" id="MobiDB-lite"/>
    </source>
</evidence>
<evidence type="ECO:0000313" key="2">
    <source>
        <dbReference type="EMBL" id="KZC14722.1"/>
    </source>
</evidence>
<protein>
    <submittedName>
        <fullName evidence="2">Uncharacterized protein</fullName>
    </submittedName>
</protein>
<feature type="compositionally biased region" description="Basic and acidic residues" evidence="1">
    <location>
        <begin position="30"/>
        <end position="57"/>
    </location>
</feature>
<dbReference type="AlphaFoldDB" id="A0A154PS40"/>
<dbReference type="EMBL" id="KQ435119">
    <property type="protein sequence ID" value="KZC14722.1"/>
    <property type="molecule type" value="Genomic_DNA"/>
</dbReference>
<sequence>MYRGSRLVVERRGRGREVEVAALRRRKVAERRNRGFSLDDERQQSCRGSEVRDKGEGGSKVGASTAGGGEIASEKEEVEGNVQGRKRCRRAGETKAKSRVPPTPPSPQPRGQRRRDQWTCAGVPRHHGDLLATSRNKMATAPPNLAERWRQDHVPPDRLWNR</sequence>
<evidence type="ECO:0000313" key="3">
    <source>
        <dbReference type="Proteomes" id="UP000076502"/>
    </source>
</evidence>
<feature type="compositionally biased region" description="Basic and acidic residues" evidence="1">
    <location>
        <begin position="147"/>
        <end position="162"/>
    </location>
</feature>
<gene>
    <name evidence="2" type="ORF">WN55_07471</name>
</gene>
<organism evidence="2 3">
    <name type="scientific">Dufourea novaeangliae</name>
    <name type="common">Sweat bee</name>
    <dbReference type="NCBI Taxonomy" id="178035"/>
    <lineage>
        <taxon>Eukaryota</taxon>
        <taxon>Metazoa</taxon>
        <taxon>Ecdysozoa</taxon>
        <taxon>Arthropoda</taxon>
        <taxon>Hexapoda</taxon>
        <taxon>Insecta</taxon>
        <taxon>Pterygota</taxon>
        <taxon>Neoptera</taxon>
        <taxon>Endopterygota</taxon>
        <taxon>Hymenoptera</taxon>
        <taxon>Apocrita</taxon>
        <taxon>Aculeata</taxon>
        <taxon>Apoidea</taxon>
        <taxon>Anthophila</taxon>
        <taxon>Halictidae</taxon>
        <taxon>Rophitinae</taxon>
        <taxon>Dufourea</taxon>
    </lineage>
</organism>